<gene>
    <name evidence="1" type="ORF">SAVERM_1417</name>
</gene>
<keyword evidence="2" id="KW-1185">Reference proteome</keyword>
<dbReference type="KEGG" id="sma:SAVERM_1417"/>
<name>Q82N86_STRAW</name>
<evidence type="ECO:0000313" key="2">
    <source>
        <dbReference type="Proteomes" id="UP000000428"/>
    </source>
</evidence>
<dbReference type="eggNOG" id="ENOG5031VIG">
    <property type="taxonomic scope" value="Bacteria"/>
</dbReference>
<dbReference type="EMBL" id="BA000030">
    <property type="protein sequence ID" value="BAC69127.1"/>
    <property type="molecule type" value="Genomic_DNA"/>
</dbReference>
<dbReference type="Proteomes" id="UP000000428">
    <property type="component" value="Chromosome"/>
</dbReference>
<proteinExistence type="predicted"/>
<dbReference type="AlphaFoldDB" id="Q82N86"/>
<reference evidence="1 2" key="2">
    <citation type="journal article" date="2003" name="Nat. Biotechnol.">
        <title>Complete genome sequence and comparative analysis of the industrial microorganism Streptomyces avermitilis.</title>
        <authorList>
            <person name="Ikeda H."/>
            <person name="Ishikawa J."/>
            <person name="Hanamoto A."/>
            <person name="Shinose M."/>
            <person name="Kikuchi H."/>
            <person name="Shiba T."/>
            <person name="Sakaki Y."/>
            <person name="Hattori M."/>
            <person name="Omura S."/>
        </authorList>
    </citation>
    <scope>NUCLEOTIDE SEQUENCE [LARGE SCALE GENOMIC DNA]</scope>
    <source>
        <strain evidence="2">ATCC 31267 / DSM 46492 / JCM 5070 / NBRC 14893 / NCIMB 12804 / NRRL 8165 / MA-4680</strain>
    </source>
</reference>
<accession>Q82N86</accession>
<organism evidence="1 2">
    <name type="scientific">Streptomyces avermitilis (strain ATCC 31267 / DSM 46492 / JCM 5070 / NBRC 14893 / NCIMB 12804 / NRRL 8165 / MA-4680)</name>
    <dbReference type="NCBI Taxonomy" id="227882"/>
    <lineage>
        <taxon>Bacteria</taxon>
        <taxon>Bacillati</taxon>
        <taxon>Actinomycetota</taxon>
        <taxon>Actinomycetes</taxon>
        <taxon>Kitasatosporales</taxon>
        <taxon>Streptomycetaceae</taxon>
        <taxon>Streptomyces</taxon>
    </lineage>
</organism>
<reference evidence="1 2" key="1">
    <citation type="journal article" date="2001" name="Proc. Natl. Acad. Sci. U.S.A.">
        <title>Genome sequence of an industrial microorganism Streptomyces avermitilis: deducing the ability of producing secondary metabolites.</title>
        <authorList>
            <person name="Omura S."/>
            <person name="Ikeda H."/>
            <person name="Ishikawa J."/>
            <person name="Hanamoto A."/>
            <person name="Takahashi C."/>
            <person name="Shinose M."/>
            <person name="Takahashi Y."/>
            <person name="Horikawa H."/>
            <person name="Nakazawa H."/>
            <person name="Osonoe T."/>
            <person name="Kikuchi H."/>
            <person name="Shiba T."/>
            <person name="Sakaki Y."/>
            <person name="Hattori M."/>
        </authorList>
    </citation>
    <scope>NUCLEOTIDE SEQUENCE [LARGE SCALE GENOMIC DNA]</scope>
    <source>
        <strain evidence="2">ATCC 31267 / DSM 46492 / JCM 5070 / NBRC 14893 / NCIMB 12804 / NRRL 8165 / MA-4680</strain>
    </source>
</reference>
<sequence>MEDLRRSGWSSAPCVPLAWGGSTVTSDHDLLWRRCAHLGRVLLPVVDEEAWRQARLLVHQEAWRQARRHEHLEAWGINIVEGERLIELFAALAAHAVTVDISASAAEIDVLPPSVVADAATGKRDLELLAGLPDTFADGRDELAVKVFRLYTYRGGQYSRRLFQLSTELRRALIVLRGTRNARILAFAGSASLLDTPAPVEHQRPHAAHHLRTAPVLIRRGVKSGQDYGTCPRATTRKASLRRRCL</sequence>
<evidence type="ECO:0000313" key="1">
    <source>
        <dbReference type="EMBL" id="BAC69127.1"/>
    </source>
</evidence>
<protein>
    <submittedName>
        <fullName evidence="1">Uncharacterized protein</fullName>
    </submittedName>
</protein>
<dbReference type="HOGENOM" id="CLU_1128524_0_0_11"/>
<reference evidence="1 2" key="3">
    <citation type="journal article" date="2014" name="J. Ind. Microbiol. Biotechnol.">
        <title>Genome mining of the Streptomyces avermitilis genome and development of genome-minimized hosts for heterologous expression of biosynthetic gene clusters.</title>
        <authorList>
            <person name="Ikeda H."/>
            <person name="Shin-ya K."/>
            <person name="Omura S."/>
        </authorList>
    </citation>
    <scope>NUCLEOTIDE SEQUENCE [LARGE SCALE GENOMIC DNA]</scope>
    <source>
        <strain evidence="2">ATCC 31267 / DSM 46492 / JCM 5070 / NBRC 14893 / NCIMB 12804 / NRRL 8165 / MA-4680</strain>
    </source>
</reference>